<dbReference type="InterPro" id="IPR033199">
    <property type="entry name" value="DDAH-like"/>
</dbReference>
<reference evidence="3" key="1">
    <citation type="thesis" date="2020" institute="ProQuest LLC" country="789 East Eisenhower Parkway, Ann Arbor, MI, USA">
        <title>Comparative Genomics and Chromosome Evolution.</title>
        <authorList>
            <person name="Mudd A.B."/>
        </authorList>
    </citation>
    <scope>NUCLEOTIDE SEQUENCE</scope>
    <source>
        <strain evidence="3">HN-11 Male</strain>
        <tissue evidence="3">Kidney and liver</tissue>
    </source>
</reference>
<dbReference type="Gene3D" id="3.75.10.10">
    <property type="entry name" value="L-arginine/glycine Amidinotransferase, Chain A"/>
    <property type="match status" value="1"/>
</dbReference>
<dbReference type="EMBL" id="WNTK01001679">
    <property type="protein sequence ID" value="KAG9467001.1"/>
    <property type="molecule type" value="Genomic_DNA"/>
</dbReference>
<organism evidence="3 4">
    <name type="scientific">Eleutherodactylus coqui</name>
    <name type="common">Puerto Rican coqui</name>
    <dbReference type="NCBI Taxonomy" id="57060"/>
    <lineage>
        <taxon>Eukaryota</taxon>
        <taxon>Metazoa</taxon>
        <taxon>Chordata</taxon>
        <taxon>Craniata</taxon>
        <taxon>Vertebrata</taxon>
        <taxon>Euteleostomi</taxon>
        <taxon>Amphibia</taxon>
        <taxon>Batrachia</taxon>
        <taxon>Anura</taxon>
        <taxon>Neobatrachia</taxon>
        <taxon>Hyloidea</taxon>
        <taxon>Eleutherodactylidae</taxon>
        <taxon>Eleutherodactylinae</taxon>
        <taxon>Eleutherodactylus</taxon>
        <taxon>Eleutherodactylus</taxon>
    </lineage>
</organism>
<keyword evidence="4" id="KW-1185">Reference proteome</keyword>
<comment type="caution">
    <text evidence="3">The sequence shown here is derived from an EMBL/GenBank/DDBJ whole genome shotgun (WGS) entry which is preliminary data.</text>
</comment>
<evidence type="ECO:0000313" key="3">
    <source>
        <dbReference type="EMBL" id="KAG9467001.1"/>
    </source>
</evidence>
<evidence type="ECO:0008006" key="5">
    <source>
        <dbReference type="Google" id="ProtNLM"/>
    </source>
</evidence>
<evidence type="ECO:0000256" key="2">
    <source>
        <dbReference type="ARBA" id="ARBA00022801"/>
    </source>
</evidence>
<dbReference type="PANTHER" id="PTHR12737">
    <property type="entry name" value="DIMETHYLARGININE DIMETHYLAMINOHYDROLASE"/>
    <property type="match status" value="1"/>
</dbReference>
<accession>A0A8J6JNS8</accession>
<sequence>MAGRYTHAVVRGVPSSLAHEAEGKVDLARAQRESGVFCGILRQKLGLQVMELPASENLPRGQLIGDMAVVIADTALITRPANPARRQEAEGLHKLFEELKFRVCEVTDEGAALDASDILFTGTEIFVGLSKWTNLQGAEVVAKTYQDFAVSTVPVAGDLHLKSFCSMCGPDTLVIGSSDTARKALKMMEQLTDHHYETLTVPDDPAANCIYARVGPKSNVLVHRSADEYPNSVQVFQKLTDYTLVPASCTEVSKIGGCLTACSILINRKLEL</sequence>
<dbReference type="Proteomes" id="UP000770717">
    <property type="component" value="Unassembled WGS sequence"/>
</dbReference>
<evidence type="ECO:0000256" key="1">
    <source>
        <dbReference type="ARBA" id="ARBA00008532"/>
    </source>
</evidence>
<comment type="similarity">
    <text evidence="1">Belongs to the DDAH family.</text>
</comment>
<keyword evidence="2" id="KW-0378">Hydrolase</keyword>
<dbReference type="OrthoDB" id="10016839at2759"/>
<dbReference type="FunFam" id="3.75.10.10:FF:000004">
    <property type="entry name" value="N(G),N(G)-dimethylarginine dimethylaminohydrolase 1"/>
    <property type="match status" value="1"/>
</dbReference>
<proteinExistence type="inferred from homology"/>
<dbReference type="AlphaFoldDB" id="A0A8J6JNS8"/>
<dbReference type="PANTHER" id="PTHR12737:SF16">
    <property type="entry name" value="N(G),N(G)-DIMETHYLARGININE DIMETHYLAMINOHYDROLASE 2"/>
    <property type="match status" value="1"/>
</dbReference>
<dbReference type="SUPFAM" id="SSF55909">
    <property type="entry name" value="Pentein"/>
    <property type="match status" value="1"/>
</dbReference>
<dbReference type="GO" id="GO:0016787">
    <property type="term" value="F:hydrolase activity"/>
    <property type="evidence" value="ECO:0007669"/>
    <property type="project" value="UniProtKB-KW"/>
</dbReference>
<evidence type="ECO:0000313" key="4">
    <source>
        <dbReference type="Proteomes" id="UP000770717"/>
    </source>
</evidence>
<protein>
    <recommendedName>
        <fullName evidence="5">Dimethylargininase</fullName>
    </recommendedName>
</protein>
<gene>
    <name evidence="3" type="ORF">GDO78_015782</name>
</gene>
<name>A0A8J6JNS8_ELECQ</name>